<feature type="signal peptide" evidence="2">
    <location>
        <begin position="1"/>
        <end position="26"/>
    </location>
</feature>
<evidence type="ECO:0000256" key="1">
    <source>
        <dbReference type="SAM" id="MobiDB-lite"/>
    </source>
</evidence>
<protein>
    <recommendedName>
        <fullName evidence="5">DotC</fullName>
    </recommendedName>
</protein>
<sequence>MKRMNFISALACGVSLFGVLASEAFAQDQDHPEDILSVDRTGEPLPVNPTYRAGQLNQRPLQLPSLKDLENMRAGSSDKMTQKEQLHMGAMRDAAISYGSRIGKTWGAQQINAMLDSQSGRLSVIFDFNKLVVIQPGGVAILPPVISESQDTFEQADAGNSVRVADRYYRILSPARLAKISPTWESYLRQHVPTKAPTLPSDELLPKNDSERSLWKDYVHQGWDDGQHLAFVNYKVSLARLERDYKGMVRYKVLLEENKVSAPMVATGDLGVTGTGMDMRENDRTYRITSPSLLNVRHPDQDRAIPSSEPPEAAAMPPGRVSMENLPDQTKDAWPDAMPQ</sequence>
<comment type="caution">
    <text evidence="3">The sequence shown here is derived from an EMBL/GenBank/DDBJ whole genome shotgun (WGS) entry which is preliminary data.</text>
</comment>
<evidence type="ECO:0000313" key="4">
    <source>
        <dbReference type="Proteomes" id="UP001065047"/>
    </source>
</evidence>
<keyword evidence="2" id="KW-0732">Signal</keyword>
<reference evidence="3" key="1">
    <citation type="submission" date="2013-04" db="EMBL/GenBank/DDBJ databases">
        <title>The genome sequencing project of 58 acetic acid bacteria.</title>
        <authorList>
            <person name="Okamoto-Kainuma A."/>
            <person name="Ishikawa M."/>
            <person name="Umino S."/>
            <person name="Koizumi Y."/>
            <person name="Shiwa Y."/>
            <person name="Yoshikawa H."/>
            <person name="Matsutani M."/>
            <person name="Matsushita K."/>
        </authorList>
    </citation>
    <scope>NUCLEOTIDE SEQUENCE</scope>
    <source>
        <strain evidence="3">DSM 14337</strain>
    </source>
</reference>
<gene>
    <name evidence="3" type="ORF">AA14337_3057</name>
</gene>
<dbReference type="InterPro" id="IPR031618">
    <property type="entry name" value="T4SS_TraI"/>
</dbReference>
<dbReference type="Proteomes" id="UP001065047">
    <property type="component" value="Unassembled WGS sequence"/>
</dbReference>
<evidence type="ECO:0000313" key="3">
    <source>
        <dbReference type="EMBL" id="GBQ85382.1"/>
    </source>
</evidence>
<proteinExistence type="predicted"/>
<dbReference type="Pfam" id="PF16932">
    <property type="entry name" value="T4SS_TraI"/>
    <property type="match status" value="1"/>
</dbReference>
<dbReference type="GeneID" id="29557914"/>
<feature type="compositionally biased region" description="Low complexity" evidence="1">
    <location>
        <begin position="304"/>
        <end position="318"/>
    </location>
</feature>
<dbReference type="EMBL" id="BAPF01000054">
    <property type="protein sequence ID" value="GBQ85382.1"/>
    <property type="molecule type" value="Genomic_DNA"/>
</dbReference>
<evidence type="ECO:0000256" key="2">
    <source>
        <dbReference type="SAM" id="SignalP"/>
    </source>
</evidence>
<accession>A0ABQ0PZD8</accession>
<feature type="chain" id="PRO_5046493911" description="DotC" evidence="2">
    <location>
        <begin position="27"/>
        <end position="340"/>
    </location>
</feature>
<feature type="region of interest" description="Disordered" evidence="1">
    <location>
        <begin position="297"/>
        <end position="340"/>
    </location>
</feature>
<name>A0ABQ0PZD8_9PROT</name>
<organism evidence="3 4">
    <name type="scientific">Acetobacter malorum DSM 14337</name>
    <dbReference type="NCBI Taxonomy" id="1307910"/>
    <lineage>
        <taxon>Bacteria</taxon>
        <taxon>Pseudomonadati</taxon>
        <taxon>Pseudomonadota</taxon>
        <taxon>Alphaproteobacteria</taxon>
        <taxon>Acetobacterales</taxon>
        <taxon>Acetobacteraceae</taxon>
        <taxon>Acetobacter</taxon>
    </lineage>
</organism>
<keyword evidence="4" id="KW-1185">Reference proteome</keyword>
<evidence type="ECO:0008006" key="5">
    <source>
        <dbReference type="Google" id="ProtNLM"/>
    </source>
</evidence>
<dbReference type="RefSeq" id="WP_061506260.1">
    <property type="nucleotide sequence ID" value="NZ_BAPF01000054.1"/>
</dbReference>